<accession>A0A6G2CMC1</accession>
<comment type="caution">
    <text evidence="1">The sequence shown here is derived from an EMBL/GenBank/DDBJ whole genome shotgun (WGS) entry which is preliminary data.</text>
</comment>
<sequence length="128" mass="14762">MYVSALNAQEGFTQFDSYFYDCYPNNIPLFLFELGVLHLFKWLGISNDYIARMLVNIGFVQLSLICWYVFIKRCDGMVRAKESAMISIARQGIILIPMAVFLPKFFDTFGDNFGLIKNLFETEMPNGL</sequence>
<gene>
    <name evidence="1" type="ORF">GMA64_05820</name>
</gene>
<dbReference type="EMBL" id="WMQV01000009">
    <property type="protein sequence ID" value="MTL94036.1"/>
    <property type="molecule type" value="Genomic_DNA"/>
</dbReference>
<protein>
    <submittedName>
        <fullName evidence="1">Uncharacterized protein</fullName>
    </submittedName>
</protein>
<evidence type="ECO:0000313" key="1">
    <source>
        <dbReference type="EMBL" id="MTL94036.1"/>
    </source>
</evidence>
<reference evidence="1" key="1">
    <citation type="journal article" date="2019" name="Nat. Med.">
        <title>A library of human gut bacterial isolates paired with longitudinal multiomics data enables mechanistic microbiome research.</title>
        <authorList>
            <person name="Poyet M."/>
            <person name="Groussin M."/>
            <person name="Gibbons S.M."/>
            <person name="Avila-Pacheco J."/>
            <person name="Jiang X."/>
            <person name="Kearney S.M."/>
            <person name="Perrotta A.R."/>
            <person name="Berdy B."/>
            <person name="Zhao S."/>
            <person name="Lieberman T.D."/>
            <person name="Swanson P.K."/>
            <person name="Smith M."/>
            <person name="Roesemann S."/>
            <person name="Alexander J.E."/>
            <person name="Rich S.A."/>
            <person name="Livny J."/>
            <person name="Vlamakis H."/>
            <person name="Clish C."/>
            <person name="Bullock K."/>
            <person name="Deik A."/>
            <person name="Scott J."/>
            <person name="Pierce K.A."/>
            <person name="Xavier R.J."/>
            <person name="Alm E.J."/>
        </authorList>
    </citation>
    <scope>NUCLEOTIDE SEQUENCE</scope>
    <source>
        <strain evidence="1">BIOML-A179</strain>
    </source>
</reference>
<dbReference type="AlphaFoldDB" id="A0A6G2CMC1"/>
<organism evidence="1">
    <name type="scientific">Turicibacter sanguinis</name>
    <dbReference type="NCBI Taxonomy" id="154288"/>
    <lineage>
        <taxon>Bacteria</taxon>
        <taxon>Bacillati</taxon>
        <taxon>Bacillota</taxon>
        <taxon>Erysipelotrichia</taxon>
        <taxon>Erysipelotrichales</taxon>
        <taxon>Turicibacteraceae</taxon>
        <taxon>Turicibacter</taxon>
    </lineage>
</organism>
<proteinExistence type="predicted"/>
<dbReference type="RefSeq" id="WP_129821557.1">
    <property type="nucleotide sequence ID" value="NZ_CABJBH010000003.1"/>
</dbReference>
<name>A0A6G2CMC1_9FIRM</name>